<evidence type="ECO:0000313" key="3">
    <source>
        <dbReference type="Proteomes" id="UP000676169"/>
    </source>
</evidence>
<evidence type="ECO:0000313" key="2">
    <source>
        <dbReference type="EMBL" id="QUE50235.1"/>
    </source>
</evidence>
<dbReference type="Gene3D" id="3.90.25.10">
    <property type="entry name" value="UDP-galactose 4-epimerase, domain 1"/>
    <property type="match status" value="1"/>
</dbReference>
<accession>A0A975IZU2</accession>
<protein>
    <submittedName>
        <fullName evidence="2">CDP-glucose 4,6-dehydratase</fullName>
        <ecNumber evidence="2">4.2.1.45</ecNumber>
    </submittedName>
</protein>
<evidence type="ECO:0000259" key="1">
    <source>
        <dbReference type="Pfam" id="PF16363"/>
    </source>
</evidence>
<gene>
    <name evidence="2" type="primary">rfbG</name>
    <name evidence="2" type="ORF">KBB96_15325</name>
</gene>
<keyword evidence="3" id="KW-1185">Reference proteome</keyword>
<dbReference type="Pfam" id="PF16363">
    <property type="entry name" value="GDP_Man_Dehyd"/>
    <property type="match status" value="1"/>
</dbReference>
<dbReference type="InterPro" id="IPR013445">
    <property type="entry name" value="CDP_4_6_deHydtase"/>
</dbReference>
<dbReference type="InterPro" id="IPR016040">
    <property type="entry name" value="NAD(P)-bd_dom"/>
</dbReference>
<keyword evidence="2" id="KW-0456">Lyase</keyword>
<dbReference type="RefSeq" id="WP_211630350.1">
    <property type="nucleotide sequence ID" value="NZ_CP073100.1"/>
</dbReference>
<dbReference type="PANTHER" id="PTHR43000">
    <property type="entry name" value="DTDP-D-GLUCOSE 4,6-DEHYDRATASE-RELATED"/>
    <property type="match status" value="1"/>
</dbReference>
<dbReference type="EMBL" id="CP073100">
    <property type="protein sequence ID" value="QUE50235.1"/>
    <property type="molecule type" value="Genomic_DNA"/>
</dbReference>
<proteinExistence type="predicted"/>
<dbReference type="EC" id="4.2.1.45" evidence="2"/>
<organism evidence="2 3">
    <name type="scientific">Luteolibacter ambystomatis</name>
    <dbReference type="NCBI Taxonomy" id="2824561"/>
    <lineage>
        <taxon>Bacteria</taxon>
        <taxon>Pseudomonadati</taxon>
        <taxon>Verrucomicrobiota</taxon>
        <taxon>Verrucomicrobiia</taxon>
        <taxon>Verrucomicrobiales</taxon>
        <taxon>Verrucomicrobiaceae</taxon>
        <taxon>Luteolibacter</taxon>
    </lineage>
</organism>
<dbReference type="GO" id="GO:0047733">
    <property type="term" value="F:CDP-glucose 4,6-dehydratase activity"/>
    <property type="evidence" value="ECO:0007669"/>
    <property type="project" value="UniProtKB-EC"/>
</dbReference>
<dbReference type="Gene3D" id="3.40.50.720">
    <property type="entry name" value="NAD(P)-binding Rossmann-like Domain"/>
    <property type="match status" value="1"/>
</dbReference>
<dbReference type="SUPFAM" id="SSF51735">
    <property type="entry name" value="NAD(P)-binding Rossmann-fold domains"/>
    <property type="match status" value="1"/>
</dbReference>
<dbReference type="Proteomes" id="UP000676169">
    <property type="component" value="Chromosome"/>
</dbReference>
<name>A0A975IZU2_9BACT</name>
<sequence length="370" mass="40977">MSVFADTYRDAEVLLTGHTGFKGSWMAQWLVRCGARVTGYALDPQPHERLYDSLGLSLRLAADHRGNLSELDRLAELVATLKPRFVFHLAAQPLVRLSYDIPVDTFATNVMGTVHVLEAIRRSGHECTVVVVTTDKCYENREWLHSYREEDAMGGHDPYSASKGAAEIAAASYRRSFFDPGGKVAMATARAGNVIGGGDWAADRIVPDCIRALRAGETIPVRNKIATRPWQHVLEPLSGYLWLGAVLHNARLTGYPDNAPFRSAFNFGPRLTSNRPVSELVGELIRHTGGNWEDRSDPNAPHEASKLNLAIDKAFHLLQWQPVWDFPETIARTAEWYLAEENGEDAATLCDRQIEAYQASAAAIGLPWSV</sequence>
<reference evidence="2" key="1">
    <citation type="submission" date="2021-04" db="EMBL/GenBank/DDBJ databases">
        <title>Luteolibacter sp. 32A isolated from the skin of an Anderson's salamander (Ambystoma andersonii).</title>
        <authorList>
            <person name="Spergser J."/>
            <person name="Busse H.-J."/>
        </authorList>
    </citation>
    <scope>NUCLEOTIDE SEQUENCE</scope>
    <source>
        <strain evidence="2">32A</strain>
    </source>
</reference>
<feature type="domain" description="NAD(P)-binding" evidence="1">
    <location>
        <begin position="14"/>
        <end position="235"/>
    </location>
</feature>
<dbReference type="AlphaFoldDB" id="A0A975IZU2"/>
<dbReference type="NCBIfam" id="TIGR02622">
    <property type="entry name" value="CDP_4_6_dhtase"/>
    <property type="match status" value="1"/>
</dbReference>
<dbReference type="KEGG" id="lamb:KBB96_15325"/>
<dbReference type="InterPro" id="IPR036291">
    <property type="entry name" value="NAD(P)-bd_dom_sf"/>
</dbReference>